<gene>
    <name evidence="1" type="ORF">AABB24_038473</name>
</gene>
<reference evidence="1 2" key="1">
    <citation type="submission" date="2024-05" db="EMBL/GenBank/DDBJ databases">
        <title>De novo assembly of an allotetraploid wild potato.</title>
        <authorList>
            <person name="Hosaka A.J."/>
        </authorList>
    </citation>
    <scope>NUCLEOTIDE SEQUENCE [LARGE SCALE GENOMIC DNA]</scope>
    <source>
        <tissue evidence="1">Young leaves</tissue>
    </source>
</reference>
<evidence type="ECO:0000313" key="2">
    <source>
        <dbReference type="Proteomes" id="UP001627284"/>
    </source>
</evidence>
<feature type="non-terminal residue" evidence="1">
    <location>
        <position position="1"/>
    </location>
</feature>
<dbReference type="Proteomes" id="UP001627284">
    <property type="component" value="Unassembled WGS sequence"/>
</dbReference>
<dbReference type="EMBL" id="JBJKTR010000023">
    <property type="protein sequence ID" value="KAL3324305.1"/>
    <property type="molecule type" value="Genomic_DNA"/>
</dbReference>
<sequence length="123" mass="14258">ANIYSSFSFTNPKAPIPLLIFSSQHSRIKTSPNSTTIDEASLEEIDESLASILFNKAFHSNVIKHYYTNNLQQLNMSIVGHWEMEVQEAWYNIRESKSKSCLEILPSWQNVIGTFRWKPQEHQ</sequence>
<proteinExistence type="predicted"/>
<evidence type="ECO:0000313" key="1">
    <source>
        <dbReference type="EMBL" id="KAL3324303.1"/>
    </source>
</evidence>
<dbReference type="AlphaFoldDB" id="A0ABD2QXN2"/>
<protein>
    <submittedName>
        <fullName evidence="1">Uncharacterized protein</fullName>
    </submittedName>
</protein>
<comment type="caution">
    <text evidence="1">The sequence shown here is derived from an EMBL/GenBank/DDBJ whole genome shotgun (WGS) entry which is preliminary data.</text>
</comment>
<organism evidence="1 2">
    <name type="scientific">Solanum stoloniferum</name>
    <dbReference type="NCBI Taxonomy" id="62892"/>
    <lineage>
        <taxon>Eukaryota</taxon>
        <taxon>Viridiplantae</taxon>
        <taxon>Streptophyta</taxon>
        <taxon>Embryophyta</taxon>
        <taxon>Tracheophyta</taxon>
        <taxon>Spermatophyta</taxon>
        <taxon>Magnoliopsida</taxon>
        <taxon>eudicotyledons</taxon>
        <taxon>Gunneridae</taxon>
        <taxon>Pentapetalae</taxon>
        <taxon>asterids</taxon>
        <taxon>lamiids</taxon>
        <taxon>Solanales</taxon>
        <taxon>Solanaceae</taxon>
        <taxon>Solanoideae</taxon>
        <taxon>Solaneae</taxon>
        <taxon>Solanum</taxon>
    </lineage>
</organism>
<accession>A0ABD2QXN2</accession>
<dbReference type="EMBL" id="JBJKTR010000023">
    <property type="protein sequence ID" value="KAL3324304.1"/>
    <property type="molecule type" value="Genomic_DNA"/>
</dbReference>
<keyword evidence="2" id="KW-1185">Reference proteome</keyword>
<dbReference type="EMBL" id="JBJKTR010000023">
    <property type="protein sequence ID" value="KAL3324303.1"/>
    <property type="molecule type" value="Genomic_DNA"/>
</dbReference>
<name>A0ABD2QXN2_9SOLN</name>